<name>A0A218VWX8_PUNGR</name>
<dbReference type="AlphaFoldDB" id="A0A218VWX8"/>
<organism evidence="2 3">
    <name type="scientific">Punica granatum</name>
    <name type="common">Pomegranate</name>
    <dbReference type="NCBI Taxonomy" id="22663"/>
    <lineage>
        <taxon>Eukaryota</taxon>
        <taxon>Viridiplantae</taxon>
        <taxon>Streptophyta</taxon>
        <taxon>Embryophyta</taxon>
        <taxon>Tracheophyta</taxon>
        <taxon>Spermatophyta</taxon>
        <taxon>Magnoliopsida</taxon>
        <taxon>eudicotyledons</taxon>
        <taxon>Gunneridae</taxon>
        <taxon>Pentapetalae</taxon>
        <taxon>rosids</taxon>
        <taxon>malvids</taxon>
        <taxon>Myrtales</taxon>
        <taxon>Lythraceae</taxon>
        <taxon>Punica</taxon>
    </lineage>
</organism>
<sequence>MYCRSQFPPLALADLTGPTPDGHKGEVVSSQKGQKPQHPPATIVAATIPTGHPTKDRRRRGSRRLRLTEVALVAAAAHCHASPFRVSEGQGRSVEEPHGAVLPAEWYEKAYPKMVKLSRLLKGLDEVDGRLMNIKDESIVVDDLTVCKMNAFKSLVRAFIGSPSIQQKLKRSSMASSVVSSSASSVCFSQLSENQPVIINSLTQVSDLLRLSAQQRKLVKQKISPQVTQQKIWTGAIMEILNGLKYDLDYFNRQCSNRATSLGQQIVSSCVKFLDKTVISSDPDSPSWMKLGPTKSLEAPNLYKWEDVLEMFNDLIKCLGEEKGLLLHVRKLNEMKEGLYQIKDVSVDRNIGYRDSRHQEILLQKKLSKALGHSSPCLFTLLFYYLYGRVGSTGVDLCGGILGPTDGSSVCLHMGKILTSEEAANLWSGVKQLDKMLGLFKFVWETAGMKGSLELQGHLWCVGAEDKTLTYRGNTYILHGIRH</sequence>
<proteinExistence type="predicted"/>
<feature type="region of interest" description="Disordered" evidence="1">
    <location>
        <begin position="1"/>
        <end position="41"/>
    </location>
</feature>
<dbReference type="PANTHER" id="PTHR37763:SF1">
    <property type="entry name" value="EXOSOME COMPLEX EXONUCLEASE"/>
    <property type="match status" value="1"/>
</dbReference>
<dbReference type="Proteomes" id="UP000197138">
    <property type="component" value="Unassembled WGS sequence"/>
</dbReference>
<evidence type="ECO:0000256" key="1">
    <source>
        <dbReference type="SAM" id="MobiDB-lite"/>
    </source>
</evidence>
<gene>
    <name evidence="2" type="ORF">CDL15_Pgr028623</name>
</gene>
<accession>A0A218VWX8</accession>
<dbReference type="EMBL" id="MTKT01005739">
    <property type="protein sequence ID" value="OWM64906.1"/>
    <property type="molecule type" value="Genomic_DNA"/>
</dbReference>
<comment type="caution">
    <text evidence="2">The sequence shown here is derived from an EMBL/GenBank/DDBJ whole genome shotgun (WGS) entry which is preliminary data.</text>
</comment>
<evidence type="ECO:0000313" key="2">
    <source>
        <dbReference type="EMBL" id="OWM64906.1"/>
    </source>
</evidence>
<dbReference type="PANTHER" id="PTHR37763">
    <property type="entry name" value="EXOSOME COMPLEX EXONUCLEASE"/>
    <property type="match status" value="1"/>
</dbReference>
<protein>
    <submittedName>
        <fullName evidence="2">Uncharacterized protein</fullName>
    </submittedName>
</protein>
<evidence type="ECO:0000313" key="3">
    <source>
        <dbReference type="Proteomes" id="UP000197138"/>
    </source>
</evidence>
<reference evidence="3" key="1">
    <citation type="journal article" date="2017" name="Plant J.">
        <title>The pomegranate (Punica granatum L.) genome and the genomics of punicalagin biosynthesis.</title>
        <authorList>
            <person name="Qin G."/>
            <person name="Xu C."/>
            <person name="Ming R."/>
            <person name="Tang H."/>
            <person name="Guyot R."/>
            <person name="Kramer E.M."/>
            <person name="Hu Y."/>
            <person name="Yi X."/>
            <person name="Qi Y."/>
            <person name="Xu X."/>
            <person name="Gao Z."/>
            <person name="Pan H."/>
            <person name="Jian J."/>
            <person name="Tian Y."/>
            <person name="Yue Z."/>
            <person name="Xu Y."/>
        </authorList>
    </citation>
    <scope>NUCLEOTIDE SEQUENCE [LARGE SCALE GENOMIC DNA]</scope>
    <source>
        <strain evidence="3">cv. Dabenzi</strain>
    </source>
</reference>